<keyword evidence="2" id="KW-1185">Reference proteome</keyword>
<evidence type="ECO:0000313" key="1">
    <source>
        <dbReference type="EMBL" id="KAJ9085259.1"/>
    </source>
</evidence>
<organism evidence="1 2">
    <name type="scientific">Entomophthora muscae</name>
    <dbReference type="NCBI Taxonomy" id="34485"/>
    <lineage>
        <taxon>Eukaryota</taxon>
        <taxon>Fungi</taxon>
        <taxon>Fungi incertae sedis</taxon>
        <taxon>Zoopagomycota</taxon>
        <taxon>Entomophthoromycotina</taxon>
        <taxon>Entomophthoromycetes</taxon>
        <taxon>Entomophthorales</taxon>
        <taxon>Entomophthoraceae</taxon>
        <taxon>Entomophthora</taxon>
    </lineage>
</organism>
<sequence>MLPNKKPLKFGLNISKQPPQKPTTSRNIFGDDEIEEANGEVQLVNQDIKKLAIEAQNPKKNFDLIKGALEEDANAYDYDEVYDQMKQSQKAAIEAMKGTSSKKPRYIDGLLKTAELRKRDRLRAEEKMVEKEREREGERFADKEKFVTQAYKLQQEELKRLEEQDNQKGSDNKFGALSGLYRTILNSHEKVHEAAIIKERKLTPSGPAKPIEREENELDSIDPGKDVELNDDNEVIDRRQLLSAGLNITKKRKTVNEVEDSTLSAYDEFVQRRAREQQNQKEIRAEAQRRRLTQQLQAQLKEKEIETEQEQEKKKEELAIKMARRNNNEAVQDARARYLARKKEMQKSES</sequence>
<dbReference type="EMBL" id="QTSX02000773">
    <property type="protein sequence ID" value="KAJ9085259.1"/>
    <property type="molecule type" value="Genomic_DNA"/>
</dbReference>
<accession>A0ACC2UEN6</accession>
<reference evidence="1" key="1">
    <citation type="submission" date="2022-04" db="EMBL/GenBank/DDBJ databases">
        <title>Genome of the entomopathogenic fungus Entomophthora muscae.</title>
        <authorList>
            <person name="Elya C."/>
            <person name="Lovett B.R."/>
            <person name="Lee E."/>
            <person name="Macias A.M."/>
            <person name="Hajek A.E."/>
            <person name="De Bivort B.L."/>
            <person name="Kasson M.T."/>
            <person name="De Fine Licht H.H."/>
            <person name="Stajich J.E."/>
        </authorList>
    </citation>
    <scope>NUCLEOTIDE SEQUENCE</scope>
    <source>
        <strain evidence="1">Berkeley</strain>
    </source>
</reference>
<comment type="caution">
    <text evidence="1">The sequence shown here is derived from an EMBL/GenBank/DDBJ whole genome shotgun (WGS) entry which is preliminary data.</text>
</comment>
<evidence type="ECO:0000313" key="2">
    <source>
        <dbReference type="Proteomes" id="UP001165960"/>
    </source>
</evidence>
<dbReference type="Proteomes" id="UP001165960">
    <property type="component" value="Unassembled WGS sequence"/>
</dbReference>
<protein>
    <submittedName>
        <fullName evidence="1">Uncharacterized protein</fullName>
    </submittedName>
</protein>
<proteinExistence type="predicted"/>
<name>A0ACC2UEN6_9FUNG</name>
<gene>
    <name evidence="1" type="ORF">DSO57_1015850</name>
</gene>